<feature type="region of interest" description="Disordered" evidence="1">
    <location>
        <begin position="43"/>
        <end position="69"/>
    </location>
</feature>
<feature type="non-terminal residue" evidence="2">
    <location>
        <position position="1"/>
    </location>
</feature>
<dbReference type="AlphaFoldDB" id="A0AA35X4T9"/>
<reference evidence="2" key="1">
    <citation type="submission" date="2023-03" db="EMBL/GenBank/DDBJ databases">
        <authorList>
            <person name="Steffen K."/>
            <person name="Cardenas P."/>
        </authorList>
    </citation>
    <scope>NUCLEOTIDE SEQUENCE</scope>
</reference>
<name>A0AA35X4T9_GEOBA</name>
<keyword evidence="3" id="KW-1185">Reference proteome</keyword>
<sequence>VELSNFSEAIYADPDELQTTSNEAYNVVKGTGRTAEDEYEVLPDLPSPTSSSGPTTTDADGDYEPVCLW</sequence>
<feature type="compositionally biased region" description="Low complexity" evidence="1">
    <location>
        <begin position="43"/>
        <end position="58"/>
    </location>
</feature>
<gene>
    <name evidence="2" type="ORF">GBAR_LOCUS22134</name>
</gene>
<evidence type="ECO:0000256" key="1">
    <source>
        <dbReference type="SAM" id="MobiDB-lite"/>
    </source>
</evidence>
<organism evidence="2 3">
    <name type="scientific">Geodia barretti</name>
    <name type="common">Barrett's horny sponge</name>
    <dbReference type="NCBI Taxonomy" id="519541"/>
    <lineage>
        <taxon>Eukaryota</taxon>
        <taxon>Metazoa</taxon>
        <taxon>Porifera</taxon>
        <taxon>Demospongiae</taxon>
        <taxon>Heteroscleromorpha</taxon>
        <taxon>Tetractinellida</taxon>
        <taxon>Astrophorina</taxon>
        <taxon>Geodiidae</taxon>
        <taxon>Geodia</taxon>
    </lineage>
</organism>
<dbReference type="EMBL" id="CASHTH010003060">
    <property type="protein sequence ID" value="CAI8039716.1"/>
    <property type="molecule type" value="Genomic_DNA"/>
</dbReference>
<proteinExistence type="predicted"/>
<evidence type="ECO:0000313" key="3">
    <source>
        <dbReference type="Proteomes" id="UP001174909"/>
    </source>
</evidence>
<comment type="caution">
    <text evidence="2">The sequence shown here is derived from an EMBL/GenBank/DDBJ whole genome shotgun (WGS) entry which is preliminary data.</text>
</comment>
<evidence type="ECO:0000313" key="2">
    <source>
        <dbReference type="EMBL" id="CAI8039716.1"/>
    </source>
</evidence>
<dbReference type="Proteomes" id="UP001174909">
    <property type="component" value="Unassembled WGS sequence"/>
</dbReference>
<protein>
    <submittedName>
        <fullName evidence="2">Uncharacterized protein</fullName>
    </submittedName>
</protein>
<feature type="non-terminal residue" evidence="2">
    <location>
        <position position="69"/>
    </location>
</feature>
<accession>A0AA35X4T9</accession>